<dbReference type="Proteomes" id="UP000324159">
    <property type="component" value="Unassembled WGS sequence"/>
</dbReference>
<name>A0A5D3WL49_9BACT</name>
<evidence type="ECO:0000313" key="1">
    <source>
        <dbReference type="EMBL" id="TYO99171.1"/>
    </source>
</evidence>
<dbReference type="EMBL" id="VNIB01000003">
    <property type="protein sequence ID" value="TYO99171.1"/>
    <property type="molecule type" value="Genomic_DNA"/>
</dbReference>
<accession>A0A5D3WL49</accession>
<reference evidence="1 2" key="1">
    <citation type="submission" date="2019-07" db="EMBL/GenBank/DDBJ databases">
        <title>Genomic Encyclopedia of Type Strains, Phase IV (KMG-IV): sequencing the most valuable type-strain genomes for metagenomic binning, comparative biology and taxonomic classification.</title>
        <authorList>
            <person name="Goeker M."/>
        </authorList>
    </citation>
    <scope>NUCLEOTIDE SEQUENCE [LARGE SCALE GENOMIC DNA]</scope>
    <source>
        <strain evidence="1 2">SS015</strain>
    </source>
</reference>
<dbReference type="AlphaFoldDB" id="A0A5D3WL49"/>
<proteinExistence type="predicted"/>
<evidence type="ECO:0000313" key="2">
    <source>
        <dbReference type="Proteomes" id="UP000324159"/>
    </source>
</evidence>
<comment type="caution">
    <text evidence="1">The sequence shown here is derived from an EMBL/GenBank/DDBJ whole genome shotgun (WGS) entry which is preliminary data.</text>
</comment>
<gene>
    <name evidence="1" type="ORF">EDC39_10312</name>
</gene>
<organism evidence="1 2">
    <name type="scientific">Geothermobacter ehrlichii</name>
    <dbReference type="NCBI Taxonomy" id="213224"/>
    <lineage>
        <taxon>Bacteria</taxon>
        <taxon>Pseudomonadati</taxon>
        <taxon>Thermodesulfobacteriota</taxon>
        <taxon>Desulfuromonadia</taxon>
        <taxon>Desulfuromonadales</taxon>
        <taxon>Geothermobacteraceae</taxon>
        <taxon>Geothermobacter</taxon>
    </lineage>
</organism>
<keyword evidence="2" id="KW-1185">Reference proteome</keyword>
<protein>
    <submittedName>
        <fullName evidence="1">Uncharacterized protein</fullName>
    </submittedName>
</protein>
<sequence>MANDHNRLGRHFHDPICRGPKEKMFNFSVTMFAQHDERDFFLFGFFHNFLIGSSKKNCNFKIVKIFCIIINELIHCRCRISLNLLLQMIKRYMGHIKTSQINRL</sequence>